<feature type="compositionally biased region" description="Acidic residues" evidence="1">
    <location>
        <begin position="146"/>
        <end position="164"/>
    </location>
</feature>
<comment type="caution">
    <text evidence="2">The sequence shown here is derived from an EMBL/GenBank/DDBJ whole genome shotgun (WGS) entry which is preliminary data.</text>
</comment>
<evidence type="ECO:0000256" key="1">
    <source>
        <dbReference type="SAM" id="MobiDB-lite"/>
    </source>
</evidence>
<protein>
    <submittedName>
        <fullName evidence="2">Uncharacterized protein</fullName>
    </submittedName>
</protein>
<dbReference type="EMBL" id="JASCZI010060636">
    <property type="protein sequence ID" value="MED6134845.1"/>
    <property type="molecule type" value="Genomic_DNA"/>
</dbReference>
<dbReference type="Proteomes" id="UP001341840">
    <property type="component" value="Unassembled WGS sequence"/>
</dbReference>
<sequence>MSSCPMICTILGTFSIHSSEINSISGHIPFLGPSVIPDHPYEYPISEMRPDGGIRHPSPPPAPYYSPPHGPDFHQGYNPDHPEIPLIPPLAYDPPGQAGYDYAPYDLPVELAPVRVEPPSPHRLQLITGLWASPMIRSKILRDSWQEMDDTDSDDEDPSEDEEPSSSSGGKSVVSVDTRESHV</sequence>
<feature type="region of interest" description="Disordered" evidence="1">
    <location>
        <begin position="142"/>
        <end position="183"/>
    </location>
</feature>
<name>A0ABU6SEL7_9FABA</name>
<proteinExistence type="predicted"/>
<keyword evidence="3" id="KW-1185">Reference proteome</keyword>
<organism evidence="2 3">
    <name type="scientific">Stylosanthes scabra</name>
    <dbReference type="NCBI Taxonomy" id="79078"/>
    <lineage>
        <taxon>Eukaryota</taxon>
        <taxon>Viridiplantae</taxon>
        <taxon>Streptophyta</taxon>
        <taxon>Embryophyta</taxon>
        <taxon>Tracheophyta</taxon>
        <taxon>Spermatophyta</taxon>
        <taxon>Magnoliopsida</taxon>
        <taxon>eudicotyledons</taxon>
        <taxon>Gunneridae</taxon>
        <taxon>Pentapetalae</taxon>
        <taxon>rosids</taxon>
        <taxon>fabids</taxon>
        <taxon>Fabales</taxon>
        <taxon>Fabaceae</taxon>
        <taxon>Papilionoideae</taxon>
        <taxon>50 kb inversion clade</taxon>
        <taxon>dalbergioids sensu lato</taxon>
        <taxon>Dalbergieae</taxon>
        <taxon>Pterocarpus clade</taxon>
        <taxon>Stylosanthes</taxon>
    </lineage>
</organism>
<evidence type="ECO:0000313" key="2">
    <source>
        <dbReference type="EMBL" id="MED6134845.1"/>
    </source>
</evidence>
<evidence type="ECO:0000313" key="3">
    <source>
        <dbReference type="Proteomes" id="UP001341840"/>
    </source>
</evidence>
<gene>
    <name evidence="2" type="ORF">PIB30_040706</name>
</gene>
<feature type="compositionally biased region" description="Low complexity" evidence="1">
    <location>
        <begin position="165"/>
        <end position="176"/>
    </location>
</feature>
<accession>A0ABU6SEL7</accession>
<reference evidence="2 3" key="1">
    <citation type="journal article" date="2023" name="Plants (Basel)">
        <title>Bridging the Gap: Combining Genomics and Transcriptomics Approaches to Understand Stylosanthes scabra, an Orphan Legume from the Brazilian Caatinga.</title>
        <authorList>
            <person name="Ferreira-Neto J.R.C."/>
            <person name="da Silva M.D."/>
            <person name="Binneck E."/>
            <person name="de Melo N.F."/>
            <person name="da Silva R.H."/>
            <person name="de Melo A.L.T.M."/>
            <person name="Pandolfi V."/>
            <person name="Bustamante F.O."/>
            <person name="Brasileiro-Vidal A.C."/>
            <person name="Benko-Iseppon A.M."/>
        </authorList>
    </citation>
    <scope>NUCLEOTIDE SEQUENCE [LARGE SCALE GENOMIC DNA]</scope>
    <source>
        <tissue evidence="2">Leaves</tissue>
    </source>
</reference>